<feature type="signal peptide" evidence="1">
    <location>
        <begin position="1"/>
        <end position="22"/>
    </location>
</feature>
<dbReference type="Proteomes" id="UP000563906">
    <property type="component" value="Unassembled WGS sequence"/>
</dbReference>
<reference evidence="2 3" key="1">
    <citation type="submission" date="2020-07" db="EMBL/GenBank/DDBJ databases">
        <title>Bacterium isolated from marine sediment.</title>
        <authorList>
            <person name="Shang D."/>
            <person name="Du Z.-J."/>
        </authorList>
    </citation>
    <scope>NUCLEOTIDE SEQUENCE [LARGE SCALE GENOMIC DNA]</scope>
    <source>
        <strain evidence="2 3">S7007</strain>
    </source>
</reference>
<keyword evidence="3" id="KW-1185">Reference proteome</keyword>
<keyword evidence="1" id="KW-0732">Signal</keyword>
<dbReference type="RefSeq" id="WP_182124404.1">
    <property type="nucleotide sequence ID" value="NZ_JACGLS010000002.1"/>
</dbReference>
<protein>
    <submittedName>
        <fullName evidence="2">Uncharacterized protein</fullName>
    </submittedName>
</protein>
<evidence type="ECO:0000313" key="3">
    <source>
        <dbReference type="Proteomes" id="UP000563906"/>
    </source>
</evidence>
<feature type="chain" id="PRO_5032394654" evidence="1">
    <location>
        <begin position="23"/>
        <end position="173"/>
    </location>
</feature>
<comment type="caution">
    <text evidence="2">The sequence shown here is derived from an EMBL/GenBank/DDBJ whole genome shotgun (WGS) entry which is preliminary data.</text>
</comment>
<proteinExistence type="predicted"/>
<evidence type="ECO:0000256" key="1">
    <source>
        <dbReference type="SAM" id="SignalP"/>
    </source>
</evidence>
<evidence type="ECO:0000313" key="2">
    <source>
        <dbReference type="EMBL" id="MBA6155892.1"/>
    </source>
</evidence>
<accession>A0A839AL79</accession>
<sequence length="173" mass="20104">MVRVIVYITVFIVSTFFSVATAQNKTSIPCSSPEYSQFDFWVGNWDVYNTNNKIIGHNNVVQVPNACAIQENWSSETSKSKGTSYNYYNKKDNSWNQVWVDNSGFSLELKGHFENNAMILKSNLIKSDKGNYYNQITWTKNNDGSVTQVWDYLNEDHKKIKEVFRGIYKKHQE</sequence>
<organism evidence="2 3">
    <name type="scientific">Tenacibaculum pelagium</name>
    <dbReference type="NCBI Taxonomy" id="2759527"/>
    <lineage>
        <taxon>Bacteria</taxon>
        <taxon>Pseudomonadati</taxon>
        <taxon>Bacteroidota</taxon>
        <taxon>Flavobacteriia</taxon>
        <taxon>Flavobacteriales</taxon>
        <taxon>Flavobacteriaceae</taxon>
        <taxon>Tenacibaculum</taxon>
    </lineage>
</organism>
<dbReference type="AlphaFoldDB" id="A0A839AL79"/>
<dbReference type="EMBL" id="JACGLS010000002">
    <property type="protein sequence ID" value="MBA6155892.1"/>
    <property type="molecule type" value="Genomic_DNA"/>
</dbReference>
<name>A0A839AL79_9FLAO</name>
<gene>
    <name evidence="2" type="ORF">H3Z83_05075</name>
</gene>